<evidence type="ECO:0000313" key="1">
    <source>
        <dbReference type="EMBL" id="TEB05392.1"/>
    </source>
</evidence>
<organism evidence="1 2">
    <name type="scientific">Pelotomaculum schinkii</name>
    <dbReference type="NCBI Taxonomy" id="78350"/>
    <lineage>
        <taxon>Bacteria</taxon>
        <taxon>Bacillati</taxon>
        <taxon>Bacillota</taxon>
        <taxon>Clostridia</taxon>
        <taxon>Eubacteriales</taxon>
        <taxon>Desulfotomaculaceae</taxon>
        <taxon>Pelotomaculum</taxon>
    </lineage>
</organism>
<dbReference type="EMBL" id="QFGA01000002">
    <property type="protein sequence ID" value="TEB05392.1"/>
    <property type="molecule type" value="Genomic_DNA"/>
</dbReference>
<protein>
    <submittedName>
        <fullName evidence="1">Uncharacterized protein</fullName>
    </submittedName>
</protein>
<dbReference type="AlphaFoldDB" id="A0A4Y7R9D7"/>
<comment type="caution">
    <text evidence="1">The sequence shown here is derived from an EMBL/GenBank/DDBJ whole genome shotgun (WGS) entry which is preliminary data.</text>
</comment>
<sequence>MVLKESLTDLKSKLVEHGILLTFSGPFSQEIIEVLGEAIQKHIMSDDNIKSNTLNVFSVFIEQTQNIRNYLGSKRFENELPGFLNSGMVTIGKAGDRYFVASGNMSKKEDARALADRIEELNGMDKGQLKAAYKSQLKKSRIVVDEEPGGAGLGLLEVARKASAPIECSIVSKNERYDYITINVYI</sequence>
<dbReference type="InterPro" id="IPR046239">
    <property type="entry name" value="DUF6272"/>
</dbReference>
<evidence type="ECO:0000313" key="2">
    <source>
        <dbReference type="Proteomes" id="UP000298324"/>
    </source>
</evidence>
<proteinExistence type="predicted"/>
<dbReference type="Proteomes" id="UP000298324">
    <property type="component" value="Unassembled WGS sequence"/>
</dbReference>
<dbReference type="NCBIfam" id="NF038262">
    <property type="entry name" value="SiaB_fam_kinase"/>
    <property type="match status" value="1"/>
</dbReference>
<reference evidence="1 2" key="1">
    <citation type="journal article" date="2018" name="Environ. Microbiol.">
        <title>Novel energy conservation strategies and behaviour of Pelotomaculum schinkii driving syntrophic propionate catabolism.</title>
        <authorList>
            <person name="Hidalgo-Ahumada C.A.P."/>
            <person name="Nobu M.K."/>
            <person name="Narihiro T."/>
            <person name="Tamaki H."/>
            <person name="Liu W.T."/>
            <person name="Kamagata Y."/>
            <person name="Stams A.J.M."/>
            <person name="Imachi H."/>
            <person name="Sousa D.Z."/>
        </authorList>
    </citation>
    <scope>NUCLEOTIDE SEQUENCE [LARGE SCALE GENOMIC DNA]</scope>
    <source>
        <strain evidence="1 2">HH</strain>
    </source>
</reference>
<dbReference type="Pfam" id="PF19788">
    <property type="entry name" value="DUF6272"/>
    <property type="match status" value="1"/>
</dbReference>
<dbReference type="RefSeq" id="WP_190240461.1">
    <property type="nucleotide sequence ID" value="NZ_QFGA01000002.1"/>
</dbReference>
<accession>A0A4Y7R9D7</accession>
<keyword evidence="2" id="KW-1185">Reference proteome</keyword>
<gene>
    <name evidence="1" type="ORF">Psch_02433</name>
</gene>
<name>A0A4Y7R9D7_9FIRM</name>